<keyword evidence="2" id="KW-0732">Signal</keyword>
<protein>
    <recommendedName>
        <fullName evidence="5">Neuropeptide</fullName>
    </recommendedName>
</protein>
<reference evidence="3" key="1">
    <citation type="submission" date="2022-01" db="EMBL/GenBank/DDBJ databases">
        <authorList>
            <person name="King R."/>
        </authorList>
    </citation>
    <scope>NUCLEOTIDE SEQUENCE</scope>
</reference>
<keyword evidence="4" id="KW-1185">Reference proteome</keyword>
<evidence type="ECO:0000313" key="3">
    <source>
        <dbReference type="EMBL" id="CAH1408107.1"/>
    </source>
</evidence>
<proteinExistence type="predicted"/>
<name>A0A9P0HTQ3_NEZVI</name>
<feature type="signal peptide" evidence="2">
    <location>
        <begin position="1"/>
        <end position="26"/>
    </location>
</feature>
<feature type="region of interest" description="Disordered" evidence="1">
    <location>
        <begin position="30"/>
        <end position="89"/>
    </location>
</feature>
<feature type="chain" id="PRO_5040312549" description="Neuropeptide" evidence="2">
    <location>
        <begin position="27"/>
        <end position="89"/>
    </location>
</feature>
<dbReference type="AlphaFoldDB" id="A0A9P0HTQ3"/>
<evidence type="ECO:0008006" key="5">
    <source>
        <dbReference type="Google" id="ProtNLM"/>
    </source>
</evidence>
<evidence type="ECO:0000313" key="4">
    <source>
        <dbReference type="Proteomes" id="UP001152798"/>
    </source>
</evidence>
<sequence>MVIIQQLVMKSLALFFVLFLFCVVISEHTSAESEMQNGTDIAQIPESGSTSGGTGNSSKSYPLGSSRGPPRFRKQHHQQSEEASLIETL</sequence>
<organism evidence="3 4">
    <name type="scientific">Nezara viridula</name>
    <name type="common">Southern green stink bug</name>
    <name type="synonym">Cimex viridulus</name>
    <dbReference type="NCBI Taxonomy" id="85310"/>
    <lineage>
        <taxon>Eukaryota</taxon>
        <taxon>Metazoa</taxon>
        <taxon>Ecdysozoa</taxon>
        <taxon>Arthropoda</taxon>
        <taxon>Hexapoda</taxon>
        <taxon>Insecta</taxon>
        <taxon>Pterygota</taxon>
        <taxon>Neoptera</taxon>
        <taxon>Paraneoptera</taxon>
        <taxon>Hemiptera</taxon>
        <taxon>Heteroptera</taxon>
        <taxon>Panheteroptera</taxon>
        <taxon>Pentatomomorpha</taxon>
        <taxon>Pentatomoidea</taxon>
        <taxon>Pentatomidae</taxon>
        <taxon>Pentatominae</taxon>
        <taxon>Nezara</taxon>
    </lineage>
</organism>
<dbReference type="Proteomes" id="UP001152798">
    <property type="component" value="Chromosome 7"/>
</dbReference>
<gene>
    <name evidence="3" type="ORF">NEZAVI_LOCUS15698</name>
</gene>
<accession>A0A9P0HTQ3</accession>
<evidence type="ECO:0000256" key="1">
    <source>
        <dbReference type="SAM" id="MobiDB-lite"/>
    </source>
</evidence>
<evidence type="ECO:0000256" key="2">
    <source>
        <dbReference type="SAM" id="SignalP"/>
    </source>
</evidence>
<dbReference type="EMBL" id="OV725083">
    <property type="protein sequence ID" value="CAH1408107.1"/>
    <property type="molecule type" value="Genomic_DNA"/>
</dbReference>